<reference evidence="5 6" key="1">
    <citation type="submission" date="2017-07" db="EMBL/GenBank/DDBJ databases">
        <title>Leptospira spp. isolated from tropical soils.</title>
        <authorList>
            <person name="Thibeaux R."/>
            <person name="Iraola G."/>
            <person name="Ferres I."/>
            <person name="Bierque E."/>
            <person name="Girault D."/>
            <person name="Soupe-Gilbert M.-E."/>
            <person name="Picardeau M."/>
            <person name="Goarant C."/>
        </authorList>
    </citation>
    <scope>NUCLEOTIDE SEQUENCE [LARGE SCALE GENOMIC DNA]</scope>
    <source>
        <strain evidence="5 6">FH4-C-A1</strain>
    </source>
</reference>
<dbReference type="SMART" id="SM00822">
    <property type="entry name" value="PKS_KR"/>
    <property type="match status" value="1"/>
</dbReference>
<dbReference type="SUPFAM" id="SSF51735">
    <property type="entry name" value="NAD(P)-binding Rossmann-fold domains"/>
    <property type="match status" value="1"/>
</dbReference>
<keyword evidence="6" id="KW-1185">Reference proteome</keyword>
<evidence type="ECO:0000256" key="3">
    <source>
        <dbReference type="RuleBase" id="RU000363"/>
    </source>
</evidence>
<evidence type="ECO:0000256" key="1">
    <source>
        <dbReference type="ARBA" id="ARBA00006484"/>
    </source>
</evidence>
<name>A0ABX4NFW7_9LEPT</name>
<dbReference type="PRINTS" id="PR00081">
    <property type="entry name" value="GDHRDH"/>
</dbReference>
<dbReference type="PROSITE" id="PS00061">
    <property type="entry name" value="ADH_SHORT"/>
    <property type="match status" value="1"/>
</dbReference>
<proteinExistence type="inferred from homology"/>
<dbReference type="RefSeq" id="WP_100764221.1">
    <property type="nucleotide sequence ID" value="NZ_NPDS01000010.1"/>
</dbReference>
<dbReference type="PRINTS" id="PR00080">
    <property type="entry name" value="SDRFAMILY"/>
</dbReference>
<dbReference type="NCBIfam" id="NF004825">
    <property type="entry name" value="PRK06181.1"/>
    <property type="match status" value="1"/>
</dbReference>
<feature type="domain" description="Ketoreductase" evidence="4">
    <location>
        <begin position="7"/>
        <end position="191"/>
    </location>
</feature>
<gene>
    <name evidence="5" type="ORF">CH367_18790</name>
</gene>
<dbReference type="InterPro" id="IPR036291">
    <property type="entry name" value="NAD(P)-bd_dom_sf"/>
</dbReference>
<comment type="similarity">
    <text evidence="1 3">Belongs to the short-chain dehydrogenases/reductases (SDR) family.</text>
</comment>
<dbReference type="Pfam" id="PF00106">
    <property type="entry name" value="adh_short"/>
    <property type="match status" value="1"/>
</dbReference>
<evidence type="ECO:0000259" key="4">
    <source>
        <dbReference type="SMART" id="SM00822"/>
    </source>
</evidence>
<protein>
    <submittedName>
        <fullName evidence="5">Short chain dehydrogenase</fullName>
    </submittedName>
</protein>
<dbReference type="PANTHER" id="PTHR44196:SF1">
    <property type="entry name" value="DEHYDROGENASE_REDUCTASE SDR FAMILY MEMBER 7B"/>
    <property type="match status" value="1"/>
</dbReference>
<evidence type="ECO:0000313" key="5">
    <source>
        <dbReference type="EMBL" id="PJZ55708.1"/>
    </source>
</evidence>
<dbReference type="PANTHER" id="PTHR44196">
    <property type="entry name" value="DEHYDROGENASE/REDUCTASE SDR FAMILY MEMBER 7B"/>
    <property type="match status" value="1"/>
</dbReference>
<evidence type="ECO:0000256" key="2">
    <source>
        <dbReference type="ARBA" id="ARBA00023002"/>
    </source>
</evidence>
<dbReference type="InterPro" id="IPR020904">
    <property type="entry name" value="Sc_DH/Rdtase_CS"/>
</dbReference>
<dbReference type="PIRSF" id="PIRSF000126">
    <property type="entry name" value="11-beta-HSD1"/>
    <property type="match status" value="1"/>
</dbReference>
<dbReference type="Gene3D" id="3.40.50.720">
    <property type="entry name" value="NAD(P)-binding Rossmann-like Domain"/>
    <property type="match status" value="1"/>
</dbReference>
<dbReference type="EMBL" id="NPDS01000010">
    <property type="protein sequence ID" value="PJZ55708.1"/>
    <property type="molecule type" value="Genomic_DNA"/>
</dbReference>
<evidence type="ECO:0000313" key="6">
    <source>
        <dbReference type="Proteomes" id="UP000231879"/>
    </source>
</evidence>
<sequence length="272" mass="30013">MKSETNQVIIITGASDGIGRELCLLYANRGANLVIASRNLESLENLATECERMGAQALAVQTDVSSSEDCKKLMRHATERFGRIDILINSAGISMSALFDSLQDLSVFQKLMNVNYLGVVHTSYYALPYLKKSRGMIVNISSLQGKTGFPRSTGYSASKFAVQGFSDSLRIELMGSGVDVLVVSPGPIATKMNYRKFDANGNVTQEENSESVERKLMSPEECARLIAKSISKRKRELVMTFGGKLIPWIKLFAPVFVDRTIANAVNRFYSRI</sequence>
<dbReference type="InterPro" id="IPR002347">
    <property type="entry name" value="SDR_fam"/>
</dbReference>
<dbReference type="Proteomes" id="UP000231879">
    <property type="component" value="Unassembled WGS sequence"/>
</dbReference>
<comment type="caution">
    <text evidence="5">The sequence shown here is derived from an EMBL/GenBank/DDBJ whole genome shotgun (WGS) entry which is preliminary data.</text>
</comment>
<dbReference type="InterPro" id="IPR057326">
    <property type="entry name" value="KR_dom"/>
</dbReference>
<organism evidence="5 6">
    <name type="scientific">Leptospira barantonii</name>
    <dbReference type="NCBI Taxonomy" id="2023184"/>
    <lineage>
        <taxon>Bacteria</taxon>
        <taxon>Pseudomonadati</taxon>
        <taxon>Spirochaetota</taxon>
        <taxon>Spirochaetia</taxon>
        <taxon>Leptospirales</taxon>
        <taxon>Leptospiraceae</taxon>
        <taxon>Leptospira</taxon>
    </lineage>
</organism>
<accession>A0ABX4NFW7</accession>
<keyword evidence="2" id="KW-0560">Oxidoreductase</keyword>